<comment type="caution">
    <text evidence="4">The sequence shown here is derived from an EMBL/GenBank/DDBJ whole genome shotgun (WGS) entry which is preliminary data.</text>
</comment>
<dbReference type="Proteomes" id="UP000177354">
    <property type="component" value="Unassembled WGS sequence"/>
</dbReference>
<evidence type="ECO:0000256" key="2">
    <source>
        <dbReference type="PROSITE-ProRule" id="PRU00169"/>
    </source>
</evidence>
<sequence>MTKTNGKKILIVEDELPLLKALSIKLTNEGFTVLQAQNGQIGLDLALKEHPDLILLDIVMPVMDGNTMNDKLRADDWGRTANVIFLTNVTDENKWANFLGGRHYLVKSSWTIEDIVTEVKKQLGME</sequence>
<dbReference type="EMBL" id="MFJF01000005">
    <property type="protein sequence ID" value="OGG08209.1"/>
    <property type="molecule type" value="Genomic_DNA"/>
</dbReference>
<gene>
    <name evidence="4" type="ORF">A2777_02380</name>
</gene>
<evidence type="ECO:0000313" key="4">
    <source>
        <dbReference type="EMBL" id="OGG08209.1"/>
    </source>
</evidence>
<dbReference type="AlphaFoldDB" id="A0A1F5Z6Y8"/>
<dbReference type="Pfam" id="PF00072">
    <property type="entry name" value="Response_reg"/>
    <property type="match status" value="1"/>
</dbReference>
<dbReference type="PANTHER" id="PTHR44591">
    <property type="entry name" value="STRESS RESPONSE REGULATOR PROTEIN 1"/>
    <property type="match status" value="1"/>
</dbReference>
<evidence type="ECO:0000313" key="5">
    <source>
        <dbReference type="Proteomes" id="UP000177354"/>
    </source>
</evidence>
<name>A0A1F5Z6Y8_9BACT</name>
<feature type="modified residue" description="4-aspartylphosphate" evidence="2">
    <location>
        <position position="57"/>
    </location>
</feature>
<keyword evidence="1 2" id="KW-0597">Phosphoprotein</keyword>
<dbReference type="SUPFAM" id="SSF52172">
    <property type="entry name" value="CheY-like"/>
    <property type="match status" value="1"/>
</dbReference>
<feature type="domain" description="Response regulatory" evidence="3">
    <location>
        <begin position="8"/>
        <end position="122"/>
    </location>
</feature>
<protein>
    <recommendedName>
        <fullName evidence="3">Response regulatory domain-containing protein</fullName>
    </recommendedName>
</protein>
<reference evidence="4 5" key="1">
    <citation type="journal article" date="2016" name="Nat. Commun.">
        <title>Thousands of microbial genomes shed light on interconnected biogeochemical processes in an aquifer system.</title>
        <authorList>
            <person name="Anantharaman K."/>
            <person name="Brown C.T."/>
            <person name="Hug L.A."/>
            <person name="Sharon I."/>
            <person name="Castelle C.J."/>
            <person name="Probst A.J."/>
            <person name="Thomas B.C."/>
            <person name="Singh A."/>
            <person name="Wilkins M.J."/>
            <person name="Karaoz U."/>
            <person name="Brodie E.L."/>
            <person name="Williams K.H."/>
            <person name="Hubbard S.S."/>
            <person name="Banfield J.F."/>
        </authorList>
    </citation>
    <scope>NUCLEOTIDE SEQUENCE [LARGE SCALE GENOMIC DNA]</scope>
</reference>
<dbReference type="PROSITE" id="PS50110">
    <property type="entry name" value="RESPONSE_REGULATORY"/>
    <property type="match status" value="1"/>
</dbReference>
<evidence type="ECO:0000259" key="3">
    <source>
        <dbReference type="PROSITE" id="PS50110"/>
    </source>
</evidence>
<dbReference type="Gene3D" id="3.40.50.2300">
    <property type="match status" value="1"/>
</dbReference>
<accession>A0A1F5Z6Y8</accession>
<dbReference type="GO" id="GO:0000160">
    <property type="term" value="P:phosphorelay signal transduction system"/>
    <property type="evidence" value="ECO:0007669"/>
    <property type="project" value="InterPro"/>
</dbReference>
<evidence type="ECO:0000256" key="1">
    <source>
        <dbReference type="ARBA" id="ARBA00022553"/>
    </source>
</evidence>
<proteinExistence type="predicted"/>
<dbReference type="PANTHER" id="PTHR44591:SF3">
    <property type="entry name" value="RESPONSE REGULATORY DOMAIN-CONTAINING PROTEIN"/>
    <property type="match status" value="1"/>
</dbReference>
<dbReference type="InterPro" id="IPR011006">
    <property type="entry name" value="CheY-like_superfamily"/>
</dbReference>
<dbReference type="InterPro" id="IPR001789">
    <property type="entry name" value="Sig_transdc_resp-reg_receiver"/>
</dbReference>
<dbReference type="SMART" id="SM00448">
    <property type="entry name" value="REC"/>
    <property type="match status" value="1"/>
</dbReference>
<dbReference type="InterPro" id="IPR050595">
    <property type="entry name" value="Bact_response_regulator"/>
</dbReference>
<organism evidence="4 5">
    <name type="scientific">Candidatus Gottesmanbacteria bacterium RIFCSPHIGHO2_01_FULL_40_15</name>
    <dbReference type="NCBI Taxonomy" id="1798376"/>
    <lineage>
        <taxon>Bacteria</taxon>
        <taxon>Candidatus Gottesmaniibacteriota</taxon>
    </lineage>
</organism>